<keyword evidence="4 10" id="KW-0812">Transmembrane</keyword>
<organism evidence="11">
    <name type="scientific">Cuerna arida</name>
    <dbReference type="NCBI Taxonomy" id="1464854"/>
    <lineage>
        <taxon>Eukaryota</taxon>
        <taxon>Metazoa</taxon>
        <taxon>Ecdysozoa</taxon>
        <taxon>Arthropoda</taxon>
        <taxon>Hexapoda</taxon>
        <taxon>Insecta</taxon>
        <taxon>Pterygota</taxon>
        <taxon>Neoptera</taxon>
        <taxon>Paraneoptera</taxon>
        <taxon>Hemiptera</taxon>
        <taxon>Auchenorrhyncha</taxon>
        <taxon>Membracoidea</taxon>
        <taxon>Cicadellidae</taxon>
        <taxon>Cicadellinae</taxon>
        <taxon>Proconiini</taxon>
        <taxon>Cuerna</taxon>
    </lineage>
</organism>
<feature type="transmembrane region" description="Helical" evidence="10">
    <location>
        <begin position="30"/>
        <end position="51"/>
    </location>
</feature>
<dbReference type="GO" id="GO:0005789">
    <property type="term" value="C:endoplasmic reticulum membrane"/>
    <property type="evidence" value="ECO:0007669"/>
    <property type="project" value="TreeGrafter"/>
</dbReference>
<dbReference type="EMBL" id="GECZ01021030">
    <property type="protein sequence ID" value="JAS48739.1"/>
    <property type="molecule type" value="Transcribed_RNA"/>
</dbReference>
<gene>
    <name evidence="11" type="ORF">g.19921</name>
</gene>
<dbReference type="GO" id="GO:0042761">
    <property type="term" value="P:very long-chain fatty acid biosynthetic process"/>
    <property type="evidence" value="ECO:0007669"/>
    <property type="project" value="TreeGrafter"/>
</dbReference>
<keyword evidence="3 10" id="KW-0808">Transferase</keyword>
<comment type="similarity">
    <text evidence="10">Belongs to the ELO family.</text>
</comment>
<keyword evidence="6 10" id="KW-1133">Transmembrane helix</keyword>
<sequence>MENTDVPEATALSEEFYNNIMDKDNITKQWLLLGSPYPVITILSVYLLIILKLGPQFMKTRPPYDLQLVMRFYDIVQVIYNGFIIHSLYAFPRVVPTVVDTICATRDPGTYDDLKPVFLYYAWHYLVLKIVDLLDTVFMVLRKKYSHVTFLHVYHHMAMVFFTWLTLSYTKSHHGVVPVAINIAVHMVMYSYYFLATFSQLKKFLWWKKHLTKLQLGQFVIILIYIFMIYFYGCPISRAFTFTWMFNVFVIFMLFINFYIKAYFGKSSTHNRHLKKS</sequence>
<comment type="catalytic activity">
    <reaction evidence="10">
        <text>a very-long-chain acyl-CoA + malonyl-CoA + H(+) = a very-long-chain 3-oxoacyl-CoA + CO2 + CoA</text>
        <dbReference type="Rhea" id="RHEA:32727"/>
        <dbReference type="ChEBI" id="CHEBI:15378"/>
        <dbReference type="ChEBI" id="CHEBI:16526"/>
        <dbReference type="ChEBI" id="CHEBI:57287"/>
        <dbReference type="ChEBI" id="CHEBI:57384"/>
        <dbReference type="ChEBI" id="CHEBI:90725"/>
        <dbReference type="ChEBI" id="CHEBI:90736"/>
        <dbReference type="EC" id="2.3.1.199"/>
    </reaction>
</comment>
<evidence type="ECO:0000256" key="4">
    <source>
        <dbReference type="ARBA" id="ARBA00022692"/>
    </source>
</evidence>
<keyword evidence="9 10" id="KW-0275">Fatty acid biosynthesis</keyword>
<proteinExistence type="inferred from homology"/>
<dbReference type="Pfam" id="PF01151">
    <property type="entry name" value="ELO"/>
    <property type="match status" value="1"/>
</dbReference>
<feature type="transmembrane region" description="Helical" evidence="10">
    <location>
        <begin position="176"/>
        <end position="195"/>
    </location>
</feature>
<dbReference type="GO" id="GO:0034625">
    <property type="term" value="P:fatty acid elongation, monounsaturated fatty acid"/>
    <property type="evidence" value="ECO:0007669"/>
    <property type="project" value="TreeGrafter"/>
</dbReference>
<feature type="transmembrane region" description="Helical" evidence="10">
    <location>
        <begin position="72"/>
        <end position="91"/>
    </location>
</feature>
<feature type="transmembrane region" description="Helical" evidence="10">
    <location>
        <begin position="239"/>
        <end position="260"/>
    </location>
</feature>
<evidence type="ECO:0000313" key="11">
    <source>
        <dbReference type="EMBL" id="JAS48739.1"/>
    </source>
</evidence>
<dbReference type="GO" id="GO:0030148">
    <property type="term" value="P:sphingolipid biosynthetic process"/>
    <property type="evidence" value="ECO:0007669"/>
    <property type="project" value="TreeGrafter"/>
</dbReference>
<evidence type="ECO:0000256" key="5">
    <source>
        <dbReference type="ARBA" id="ARBA00022832"/>
    </source>
</evidence>
<keyword evidence="5 10" id="KW-0276">Fatty acid metabolism</keyword>
<dbReference type="PANTHER" id="PTHR11157">
    <property type="entry name" value="FATTY ACID ACYL TRANSFERASE-RELATED"/>
    <property type="match status" value="1"/>
</dbReference>
<dbReference type="GO" id="GO:0019367">
    <property type="term" value="P:fatty acid elongation, saturated fatty acid"/>
    <property type="evidence" value="ECO:0007669"/>
    <property type="project" value="TreeGrafter"/>
</dbReference>
<keyword evidence="8 10" id="KW-0472">Membrane</keyword>
<evidence type="ECO:0000256" key="2">
    <source>
        <dbReference type="ARBA" id="ARBA00022516"/>
    </source>
</evidence>
<evidence type="ECO:0000256" key="6">
    <source>
        <dbReference type="ARBA" id="ARBA00022989"/>
    </source>
</evidence>
<keyword evidence="7 10" id="KW-0443">Lipid metabolism</keyword>
<dbReference type="GO" id="GO:0034626">
    <property type="term" value="P:fatty acid elongation, polyunsaturated fatty acid"/>
    <property type="evidence" value="ECO:0007669"/>
    <property type="project" value="TreeGrafter"/>
</dbReference>
<evidence type="ECO:0000256" key="7">
    <source>
        <dbReference type="ARBA" id="ARBA00023098"/>
    </source>
</evidence>
<dbReference type="InterPro" id="IPR030457">
    <property type="entry name" value="ELO_CS"/>
</dbReference>
<accession>A0A1B6FEV1</accession>
<evidence type="ECO:0000256" key="1">
    <source>
        <dbReference type="ARBA" id="ARBA00004141"/>
    </source>
</evidence>
<evidence type="ECO:0000256" key="9">
    <source>
        <dbReference type="ARBA" id="ARBA00023160"/>
    </source>
</evidence>
<keyword evidence="2 10" id="KW-0444">Lipid biosynthesis</keyword>
<feature type="transmembrane region" description="Helical" evidence="10">
    <location>
        <begin position="118"/>
        <end position="141"/>
    </location>
</feature>
<reference evidence="11" key="1">
    <citation type="submission" date="2015-11" db="EMBL/GenBank/DDBJ databases">
        <title>De novo transcriptome assembly of four potential Pierce s Disease insect vectors from Arizona vineyards.</title>
        <authorList>
            <person name="Tassone E.E."/>
        </authorList>
    </citation>
    <scope>NUCLEOTIDE SEQUENCE</scope>
</reference>
<protein>
    <recommendedName>
        <fullName evidence="10">Elongation of very long chain fatty acids protein</fullName>
        <ecNumber evidence="10">2.3.1.199</ecNumber>
    </recommendedName>
    <alternativeName>
        <fullName evidence="10">Very-long-chain 3-oxoacyl-CoA synthase</fullName>
    </alternativeName>
</protein>
<dbReference type="GO" id="GO:0009922">
    <property type="term" value="F:fatty acid elongase activity"/>
    <property type="evidence" value="ECO:0007669"/>
    <property type="project" value="UniProtKB-EC"/>
</dbReference>
<feature type="transmembrane region" description="Helical" evidence="10">
    <location>
        <begin position="153"/>
        <end position="170"/>
    </location>
</feature>
<dbReference type="InterPro" id="IPR002076">
    <property type="entry name" value="ELO_fam"/>
</dbReference>
<dbReference type="PANTHER" id="PTHR11157:SF69">
    <property type="entry name" value="ELONGATION OF VERY LONG CHAIN FATTY ACIDS PROTEIN 7"/>
    <property type="match status" value="1"/>
</dbReference>
<evidence type="ECO:0000256" key="10">
    <source>
        <dbReference type="RuleBase" id="RU361115"/>
    </source>
</evidence>
<feature type="transmembrane region" description="Helical" evidence="10">
    <location>
        <begin position="216"/>
        <end position="233"/>
    </location>
</feature>
<comment type="subcellular location">
    <subcellularLocation>
        <location evidence="1">Membrane</location>
        <topology evidence="1">Multi-pass membrane protein</topology>
    </subcellularLocation>
</comment>
<dbReference type="EC" id="2.3.1.199" evidence="10"/>
<dbReference type="AlphaFoldDB" id="A0A1B6FEV1"/>
<evidence type="ECO:0000256" key="8">
    <source>
        <dbReference type="ARBA" id="ARBA00023136"/>
    </source>
</evidence>
<evidence type="ECO:0000256" key="3">
    <source>
        <dbReference type="ARBA" id="ARBA00022679"/>
    </source>
</evidence>
<name>A0A1B6FEV1_9HEMI</name>
<dbReference type="PROSITE" id="PS01188">
    <property type="entry name" value="ELO"/>
    <property type="match status" value="1"/>
</dbReference>